<keyword evidence="3 5" id="KW-0689">Ribosomal protein</keyword>
<protein>
    <recommendedName>
        <fullName evidence="5">Large ribosomal subunit protein bL25</fullName>
    </recommendedName>
    <alternativeName>
        <fullName evidence="5">General stress protein CTC</fullName>
    </alternativeName>
</protein>
<dbReference type="NCBIfam" id="TIGR00731">
    <property type="entry name" value="bL25_bact_ctc"/>
    <property type="match status" value="1"/>
</dbReference>
<keyword evidence="9" id="KW-1185">Reference proteome</keyword>
<feature type="domain" description="Large ribosomal subunit protein bL25 L25" evidence="6">
    <location>
        <begin position="3"/>
        <end position="89"/>
    </location>
</feature>
<reference evidence="8 9" key="1">
    <citation type="journal article" date="2021" name="Nat. Commun.">
        <title>Reductive evolution and unique predatory mode in the CPR bacterium Vampirococcus lugosii.</title>
        <authorList>
            <person name="Moreira D."/>
            <person name="Zivanovic Y."/>
            <person name="Lopez-Archilla A.I."/>
            <person name="Iniesto M."/>
            <person name="Lopez-Garcia P."/>
        </authorList>
    </citation>
    <scope>NUCLEOTIDE SEQUENCE [LARGE SCALE GENOMIC DNA]</scope>
    <source>
        <strain evidence="8">Chiprana</strain>
    </source>
</reference>
<dbReference type="Gene3D" id="2.40.240.10">
    <property type="entry name" value="Ribosomal Protein L25, Chain P"/>
    <property type="match status" value="1"/>
</dbReference>
<dbReference type="Pfam" id="PF01386">
    <property type="entry name" value="Ribosomal_L25p"/>
    <property type="match status" value="1"/>
</dbReference>
<organism evidence="8 9">
    <name type="scientific">Candidatus Vampirococcus lugosii</name>
    <dbReference type="NCBI Taxonomy" id="2789015"/>
    <lineage>
        <taxon>Bacteria</taxon>
        <taxon>Candidatus Absconditibacteriota</taxon>
        <taxon>Vampirococcus</taxon>
    </lineage>
</organism>
<dbReference type="SUPFAM" id="SSF50715">
    <property type="entry name" value="Ribosomal protein L25-like"/>
    <property type="match status" value="1"/>
</dbReference>
<comment type="similarity">
    <text evidence="5">Belongs to the bacterial ribosomal protein bL25 family. CTC subfamily.</text>
</comment>
<dbReference type="PANTHER" id="PTHR33284:SF1">
    <property type="entry name" value="RIBOSOMAL PROTEIN L25_GLN-TRNA SYNTHETASE, ANTI-CODON-BINDING DOMAIN-CONTAINING PROTEIN"/>
    <property type="match status" value="1"/>
</dbReference>
<evidence type="ECO:0000259" key="7">
    <source>
        <dbReference type="Pfam" id="PF14693"/>
    </source>
</evidence>
<evidence type="ECO:0000256" key="1">
    <source>
        <dbReference type="ARBA" id="ARBA00022730"/>
    </source>
</evidence>
<dbReference type="InterPro" id="IPR001021">
    <property type="entry name" value="Ribosomal_bL25_long"/>
</dbReference>
<sequence>MNLEVSNRNVFGKSLSSYRKKDKIPGIVYGKHLSESVSIFFDRLPFIKIYEEKGYSMPINLVGDGINELVLIYDIQVDPVKNSVLHVDFHAVKADEKTEAEVSIVLVGEAPVEKQGLGKIELVKDSVLVEGLPNDLPQNISVDLSKMESIGDGIFVKDLLIDNKISIKDSFDLPIVAVVEIEDEKDEEELDESEEEIQN</sequence>
<evidence type="ECO:0000256" key="2">
    <source>
        <dbReference type="ARBA" id="ARBA00022884"/>
    </source>
</evidence>
<dbReference type="InterPro" id="IPR011035">
    <property type="entry name" value="Ribosomal_bL25/Gln-tRNA_synth"/>
</dbReference>
<evidence type="ECO:0000256" key="5">
    <source>
        <dbReference type="HAMAP-Rule" id="MF_01334"/>
    </source>
</evidence>
<evidence type="ECO:0000256" key="4">
    <source>
        <dbReference type="ARBA" id="ARBA00023274"/>
    </source>
</evidence>
<comment type="subunit">
    <text evidence="5">Part of the 50S ribosomal subunit; part of the 5S rRNA/L5/L18/L25 subcomplex. Contacts the 5S rRNA. Binds to the 5S rRNA independently of L5 and L18.</text>
</comment>
<name>A0ABS5QLG5_9BACT</name>
<keyword evidence="2 5" id="KW-0694">RNA-binding</keyword>
<comment type="function">
    <text evidence="5">This is one of the proteins that binds to the 5S RNA in the ribosome where it forms part of the central protuberance.</text>
</comment>
<evidence type="ECO:0000313" key="9">
    <source>
        <dbReference type="Proteomes" id="UP000680365"/>
    </source>
</evidence>
<dbReference type="Gene3D" id="2.170.120.20">
    <property type="entry name" value="Ribosomal protein L25, beta domain"/>
    <property type="match status" value="1"/>
</dbReference>
<dbReference type="HAMAP" id="MF_01334">
    <property type="entry name" value="Ribosomal_bL25_CTC"/>
    <property type="match status" value="1"/>
</dbReference>
<accession>A0ABS5QLG5</accession>
<dbReference type="CDD" id="cd00495">
    <property type="entry name" value="Ribosomal_L25_TL5_CTC"/>
    <property type="match status" value="1"/>
</dbReference>
<evidence type="ECO:0000256" key="3">
    <source>
        <dbReference type="ARBA" id="ARBA00022980"/>
    </source>
</evidence>
<feature type="domain" description="Large ribosomal subunit protein bL25 beta" evidence="7">
    <location>
        <begin position="98"/>
        <end position="180"/>
    </location>
</feature>
<gene>
    <name evidence="5" type="primary">rplY</name>
    <name evidence="5" type="synonym">ctc</name>
    <name evidence="8" type="ORF">VAMP_59n53</name>
</gene>
<evidence type="ECO:0000313" key="8">
    <source>
        <dbReference type="EMBL" id="MBS8121983.1"/>
    </source>
</evidence>
<dbReference type="Proteomes" id="UP000680365">
    <property type="component" value="Unassembled WGS sequence"/>
</dbReference>
<keyword evidence="4 5" id="KW-0687">Ribonucleoprotein</keyword>
<dbReference type="InterPro" id="IPR037121">
    <property type="entry name" value="Ribosomal_bL25_C"/>
</dbReference>
<dbReference type="InterPro" id="IPR020057">
    <property type="entry name" value="Ribosomal_bL25_b-dom"/>
</dbReference>
<dbReference type="InterPro" id="IPR020056">
    <property type="entry name" value="Rbsml_bL25/Gln-tRNA_synth_N"/>
</dbReference>
<comment type="caution">
    <text evidence="8">The sequence shown here is derived from an EMBL/GenBank/DDBJ whole genome shotgun (WGS) entry which is preliminary data.</text>
</comment>
<keyword evidence="1 5" id="KW-0699">rRNA-binding</keyword>
<evidence type="ECO:0000259" key="6">
    <source>
        <dbReference type="Pfam" id="PF01386"/>
    </source>
</evidence>
<proteinExistence type="inferred from homology"/>
<dbReference type="Pfam" id="PF14693">
    <property type="entry name" value="Ribosomal_TL5_C"/>
    <property type="match status" value="1"/>
</dbReference>
<dbReference type="PANTHER" id="PTHR33284">
    <property type="entry name" value="RIBOSOMAL PROTEIN L25/GLN-TRNA SYNTHETASE, ANTI-CODON-BINDING DOMAIN-CONTAINING PROTEIN"/>
    <property type="match status" value="1"/>
</dbReference>
<dbReference type="EMBL" id="JAEDAM010000028">
    <property type="protein sequence ID" value="MBS8121983.1"/>
    <property type="molecule type" value="Genomic_DNA"/>
</dbReference>
<dbReference type="RefSeq" id="WP_213349013.1">
    <property type="nucleotide sequence ID" value="NZ_JAEDAM010000028.1"/>
</dbReference>
<dbReference type="InterPro" id="IPR020930">
    <property type="entry name" value="Ribosomal_uL5_bac-type"/>
</dbReference>
<dbReference type="InterPro" id="IPR029751">
    <property type="entry name" value="Ribosomal_L25_dom"/>
</dbReference>